<evidence type="ECO:0000256" key="26">
    <source>
        <dbReference type="SAM" id="SignalP"/>
    </source>
</evidence>
<keyword evidence="11 25" id="KW-1133">Transmembrane helix</keyword>
<dbReference type="FunFam" id="3.30.200.20:FF:000384">
    <property type="entry name" value="Receptor protein-tyrosine kinase"/>
    <property type="match status" value="1"/>
</dbReference>
<dbReference type="InterPro" id="IPR000719">
    <property type="entry name" value="Prot_kinase_dom"/>
</dbReference>
<evidence type="ECO:0000259" key="28">
    <source>
        <dbReference type="PROSITE" id="PS50835"/>
    </source>
</evidence>
<evidence type="ECO:0000256" key="1">
    <source>
        <dbReference type="ARBA" id="ARBA00004251"/>
    </source>
</evidence>
<feature type="binding site" evidence="21">
    <location>
        <position position="1036"/>
    </location>
    <ligand>
        <name>Mg(2+)</name>
        <dbReference type="ChEBI" id="CHEBI:18420"/>
    </ligand>
</feature>
<dbReference type="Gene3D" id="1.10.510.10">
    <property type="entry name" value="Transferase(Phosphotransferase) domain 1"/>
    <property type="match status" value="1"/>
</dbReference>
<keyword evidence="26" id="KW-0732">Signal</keyword>
<dbReference type="PROSITE" id="PS50835">
    <property type="entry name" value="IG_LIKE"/>
    <property type="match status" value="4"/>
</dbReference>
<dbReference type="Pfam" id="PF07679">
    <property type="entry name" value="I-set"/>
    <property type="match status" value="1"/>
</dbReference>
<comment type="caution">
    <text evidence="29">The sequence shown here is derived from an EMBL/GenBank/DDBJ whole genome shotgun (WGS) entry which is preliminary data.</text>
</comment>
<evidence type="ECO:0000259" key="27">
    <source>
        <dbReference type="PROSITE" id="PS50011"/>
    </source>
</evidence>
<evidence type="ECO:0000256" key="8">
    <source>
        <dbReference type="ARBA" id="ARBA00022741"/>
    </source>
</evidence>
<evidence type="ECO:0000256" key="16">
    <source>
        <dbReference type="ARBA" id="ARBA00023180"/>
    </source>
</evidence>
<evidence type="ECO:0000256" key="9">
    <source>
        <dbReference type="ARBA" id="ARBA00022777"/>
    </source>
</evidence>
<dbReference type="Pfam" id="PF07714">
    <property type="entry name" value="PK_Tyr_Ser-Thr"/>
    <property type="match status" value="1"/>
</dbReference>
<keyword evidence="4" id="KW-1003">Cell membrane</keyword>
<feature type="domain" description="Protein kinase" evidence="27">
    <location>
        <begin position="801"/>
        <end position="1153"/>
    </location>
</feature>
<dbReference type="InterPro" id="IPR007110">
    <property type="entry name" value="Ig-like_dom"/>
</dbReference>
<evidence type="ECO:0000256" key="22">
    <source>
        <dbReference type="PIRSR" id="PIRSR000615-4"/>
    </source>
</evidence>
<dbReference type="InterPro" id="IPR011009">
    <property type="entry name" value="Kinase-like_dom_sf"/>
</dbReference>
<feature type="transmembrane region" description="Helical" evidence="25">
    <location>
        <begin position="727"/>
        <end position="747"/>
    </location>
</feature>
<keyword evidence="17" id="KW-0393">Immunoglobulin domain</keyword>
<dbReference type="InterPro" id="IPR017441">
    <property type="entry name" value="Protein_kinase_ATP_BS"/>
</dbReference>
<feature type="binding site" evidence="20">
    <location>
        <position position="835"/>
    </location>
    <ligand>
        <name>ATP</name>
        <dbReference type="ChEBI" id="CHEBI:30616"/>
    </ligand>
</feature>
<dbReference type="Gene3D" id="3.30.200.20">
    <property type="entry name" value="Phosphorylase Kinase, domain 1"/>
    <property type="match status" value="1"/>
</dbReference>
<keyword evidence="14" id="KW-1015">Disulfide bond</keyword>
<keyword evidence="15" id="KW-0675">Receptor</keyword>
<dbReference type="InterPro" id="IPR013151">
    <property type="entry name" value="Immunoglobulin_dom"/>
</dbReference>
<dbReference type="PIRSF" id="PIRSF000615">
    <property type="entry name" value="TyrPK_CSF1-R"/>
    <property type="match status" value="1"/>
</dbReference>
<keyword evidence="7 25" id="KW-0812">Transmembrane</keyword>
<dbReference type="InterPro" id="IPR036179">
    <property type="entry name" value="Ig-like_dom_sf"/>
</dbReference>
<evidence type="ECO:0000256" key="12">
    <source>
        <dbReference type="ARBA" id="ARBA00023136"/>
    </source>
</evidence>
<keyword evidence="13" id="KW-0829">Tyrosine-protein kinase</keyword>
<evidence type="ECO:0000313" key="30">
    <source>
        <dbReference type="Proteomes" id="UP001497472"/>
    </source>
</evidence>
<protein>
    <recommendedName>
        <fullName evidence="2">receptor protein-tyrosine kinase</fullName>
        <ecNumber evidence="2">2.7.10.1</ecNumber>
    </recommendedName>
</protein>
<feature type="domain" description="Ig-like" evidence="28">
    <location>
        <begin position="621"/>
        <end position="711"/>
    </location>
</feature>
<dbReference type="PROSITE" id="PS00240">
    <property type="entry name" value="RECEPTOR_TYR_KIN_III"/>
    <property type="match status" value="1"/>
</dbReference>
<keyword evidence="9" id="KW-0418">Kinase</keyword>
<gene>
    <name evidence="29" type="ORF">LNINA_LOCUS10958</name>
</gene>
<reference evidence="29 30" key="1">
    <citation type="submission" date="2023-11" db="EMBL/GenBank/DDBJ databases">
        <authorList>
            <person name="Okamura Y."/>
        </authorList>
    </citation>
    <scope>NUCLEOTIDE SEQUENCE [LARGE SCALE GENOMIC DNA]</scope>
</reference>
<feature type="chain" id="PRO_5043449365" description="receptor protein-tyrosine kinase" evidence="26">
    <location>
        <begin position="28"/>
        <end position="1355"/>
    </location>
</feature>
<dbReference type="PROSITE" id="PS00107">
    <property type="entry name" value="PROTEIN_KINASE_ATP"/>
    <property type="match status" value="1"/>
</dbReference>
<keyword evidence="21" id="KW-0479">Metal-binding</keyword>
<evidence type="ECO:0000256" key="5">
    <source>
        <dbReference type="ARBA" id="ARBA00022553"/>
    </source>
</evidence>
<dbReference type="CDD" id="cd00096">
    <property type="entry name" value="Ig"/>
    <property type="match status" value="3"/>
</dbReference>
<dbReference type="PANTHER" id="PTHR24416">
    <property type="entry name" value="TYROSINE-PROTEIN KINASE RECEPTOR"/>
    <property type="match status" value="1"/>
</dbReference>
<evidence type="ECO:0000256" key="2">
    <source>
        <dbReference type="ARBA" id="ARBA00011902"/>
    </source>
</evidence>
<dbReference type="GO" id="GO:0043235">
    <property type="term" value="C:receptor complex"/>
    <property type="evidence" value="ECO:0007669"/>
    <property type="project" value="TreeGrafter"/>
</dbReference>
<dbReference type="Proteomes" id="UP001497472">
    <property type="component" value="Unassembled WGS sequence"/>
</dbReference>
<sequence length="1355" mass="153575">MFSSRSWLSLNGLLLLCLTTFAYYTDAQELNGPVIIPSENEITLQKGQNFTILCRSNRPVQIKQQEIPEEVVETFSMVLRNETRSDSKYKYETALDLINVDQLAVGYYACFDDTLNATDVLTNLREEPSNTEHASYIYIYVDGTNNIFAPMREIVLSRGNSKVVIECKPTTPDVIVTLMGLQSNKTPDYYKYSPKIGFLMKIKEPSYKCIGQRDKQTFWKFILTNNDVQPPTPSITGDSAFFLKGETFSLNCTVTYQANTAVVLKWDTPKGFTDNVINETNEREITGGFLYNNITIVNATEENAGSYICVSINRNGEREKVFRKIYKGTEGFINLTKGNPVNPLETWQGMIKLHVKVTDYPPADFAVIRDGVELPTDTTKYYLSINRGSVDFSIYDLNINDTGNYTIVAQNDYVIKNVTYDLRPKALPTIHFGRNVDKKYLIDQVATLECQAIGYPQPTIDWVFTNEIGQEKALKAQMISESIIKTTSRLQIPVRTSGNVTCHATNSMGHVSESRRFLAYDIPGGFGVKDSENGRFSENQRVVLQCYASKYDFYNVTWITAEGEWLDDANLIHTKFSLVSQLIFDKISLNDAGNYTCVGFRMDDTEETYMIPVSVIEQRLPEILFPEVSEKQVEVNPYQPVQLTCQADAVPPPKIVWYKDGMPVENDTNVAILPISLSFTTLNSTVDIKRMMQDNAGKYECIVISGDEKISKYYNLFIKETPTYKGLLSGVGVVVFLLIILVAYLVWRIRKMKQFKRELAAAGLLYFKEGVPKSINPDLGIDEQAELLPYDEKFEFPAEKLKIGKQLGAGAFGVVYKADARGIVNAEESTTVAVKMVKKTADNMYIKALASELKIMVHLGKHINIVNLLGACTKNAGKRELIVIVEYCKFGNIHNYLIRHREVFIDQLTDDKEKNLGKVNKAFSYSIPSSGMHSDYYGSNQTQATERTSLNSTNTNRSGRKVSETGYVQPEWRSNYECDSLYEGRKPRPLTSRDLLAWAFQIARGMEYLASRKVLHGDLAARNVLLAEDNVVKICDFGLARSIYKNDEYQKKENSPLPVKWLAIECMMDRIFSTQSDIWSFGIVLWELFSLAQTPYPNISPTNLLKWLSEGHRLEKPAYADDRLYDVMLKCWEQKPTARPSFSELQQMLGTFLEDNVRNHYVDLNAAYTDLNIKVDGQQDYLAMVSAPDYNNIVTPSPHHYTNDANQFFPVTTPNQLAHDDEGYLQMSPQNQHIFSPRCPSTKFDFDARKLNAKIPDVNGHGSDLPEERTPMLTLNNLPGRTGSESDHDGSHSSYLNMRPRIDEEPDEVFEAKDYNKNTKNIAASNPTYIMFDIDKKPLKNSNNYINCVPNGLVK</sequence>
<feature type="site" description="Important for interaction with phosphotyrosine-binding proteins" evidence="22">
    <location>
        <position position="1161"/>
    </location>
</feature>
<comment type="subcellular location">
    <subcellularLocation>
        <location evidence="1">Cell membrane</location>
        <topology evidence="1">Single-pass type I membrane protein</topology>
    </subcellularLocation>
</comment>
<keyword evidence="3" id="KW-0217">Developmental protein</keyword>
<feature type="signal peptide" evidence="26">
    <location>
        <begin position="1"/>
        <end position="27"/>
    </location>
</feature>
<dbReference type="CDD" id="cd00192">
    <property type="entry name" value="PTKc"/>
    <property type="match status" value="1"/>
</dbReference>
<feature type="binding site" evidence="23">
    <location>
        <position position="839"/>
    </location>
    <ligand>
        <name>ATP</name>
        <dbReference type="ChEBI" id="CHEBI:30616"/>
    </ligand>
</feature>
<evidence type="ECO:0000256" key="23">
    <source>
        <dbReference type="PROSITE-ProRule" id="PRU10141"/>
    </source>
</evidence>
<keyword evidence="6" id="KW-0808">Transferase</keyword>
<evidence type="ECO:0000256" key="19">
    <source>
        <dbReference type="PIRSR" id="PIRSR000615-1"/>
    </source>
</evidence>
<dbReference type="InterPro" id="IPR008266">
    <property type="entry name" value="Tyr_kinase_AS"/>
</dbReference>
<evidence type="ECO:0000256" key="18">
    <source>
        <dbReference type="ARBA" id="ARBA00051243"/>
    </source>
</evidence>
<feature type="binding site" evidence="20">
    <location>
        <begin position="808"/>
        <end position="815"/>
    </location>
    <ligand>
        <name>ATP</name>
        <dbReference type="ChEBI" id="CHEBI:30616"/>
    </ligand>
</feature>
<keyword evidence="8 20" id="KW-0547">Nucleotide-binding</keyword>
<feature type="binding site" evidence="21">
    <location>
        <position position="1023"/>
    </location>
    <ligand>
        <name>Mg(2+)</name>
        <dbReference type="ChEBI" id="CHEBI:18420"/>
    </ligand>
</feature>
<evidence type="ECO:0000256" key="14">
    <source>
        <dbReference type="ARBA" id="ARBA00023157"/>
    </source>
</evidence>
<name>A0AAV1JSJ2_9NEOP</name>
<evidence type="ECO:0000256" key="11">
    <source>
        <dbReference type="ARBA" id="ARBA00022989"/>
    </source>
</evidence>
<dbReference type="SMART" id="SM00408">
    <property type="entry name" value="IGc2"/>
    <property type="match status" value="4"/>
</dbReference>
<evidence type="ECO:0000256" key="13">
    <source>
        <dbReference type="ARBA" id="ARBA00023137"/>
    </source>
</evidence>
<dbReference type="SMART" id="SM00409">
    <property type="entry name" value="IG"/>
    <property type="match status" value="5"/>
</dbReference>
<dbReference type="GO" id="GO:0046872">
    <property type="term" value="F:metal ion binding"/>
    <property type="evidence" value="ECO:0007669"/>
    <property type="project" value="UniProtKB-KW"/>
</dbReference>
<dbReference type="EC" id="2.7.10.1" evidence="2"/>
<feature type="region of interest" description="Disordered" evidence="24">
    <location>
        <begin position="1279"/>
        <end position="1298"/>
    </location>
</feature>
<evidence type="ECO:0000256" key="25">
    <source>
        <dbReference type="SAM" id="Phobius"/>
    </source>
</evidence>
<proteinExistence type="predicted"/>
<keyword evidence="21" id="KW-0460">Magnesium</keyword>
<keyword evidence="12 25" id="KW-0472">Membrane</keyword>
<feature type="domain" description="Ig-like" evidence="28">
    <location>
        <begin position="231"/>
        <end position="326"/>
    </location>
</feature>
<feature type="region of interest" description="Disordered" evidence="24">
    <location>
        <begin position="934"/>
        <end position="964"/>
    </location>
</feature>
<dbReference type="SUPFAM" id="SSF56112">
    <property type="entry name" value="Protein kinase-like (PK-like)"/>
    <property type="match status" value="1"/>
</dbReference>
<evidence type="ECO:0000256" key="20">
    <source>
        <dbReference type="PIRSR" id="PIRSR000615-2"/>
    </source>
</evidence>
<feature type="domain" description="Ig-like" evidence="28">
    <location>
        <begin position="523"/>
        <end position="597"/>
    </location>
</feature>
<dbReference type="FunFam" id="1.10.510.10:FF:000373">
    <property type="entry name" value="Receptor protein-tyrosine kinase"/>
    <property type="match status" value="1"/>
</dbReference>
<dbReference type="PROSITE" id="PS00109">
    <property type="entry name" value="PROTEIN_KINASE_TYR"/>
    <property type="match status" value="1"/>
</dbReference>
<keyword evidence="16" id="KW-0325">Glycoprotein</keyword>
<feature type="active site" description="Proton acceptor" evidence="19">
    <location>
        <position position="1018"/>
    </location>
</feature>
<dbReference type="InterPro" id="IPR013098">
    <property type="entry name" value="Ig_I-set"/>
</dbReference>
<dbReference type="PANTHER" id="PTHR24416:SF600">
    <property type="entry name" value="PDGF- AND VEGF-RECEPTOR RELATED, ISOFORM J"/>
    <property type="match status" value="1"/>
</dbReference>
<keyword evidence="5" id="KW-0597">Phosphoprotein</keyword>
<organism evidence="29 30">
    <name type="scientific">Leptosia nina</name>
    <dbReference type="NCBI Taxonomy" id="320188"/>
    <lineage>
        <taxon>Eukaryota</taxon>
        <taxon>Metazoa</taxon>
        <taxon>Ecdysozoa</taxon>
        <taxon>Arthropoda</taxon>
        <taxon>Hexapoda</taxon>
        <taxon>Insecta</taxon>
        <taxon>Pterygota</taxon>
        <taxon>Neoptera</taxon>
        <taxon>Endopterygota</taxon>
        <taxon>Lepidoptera</taxon>
        <taxon>Glossata</taxon>
        <taxon>Ditrysia</taxon>
        <taxon>Papilionoidea</taxon>
        <taxon>Pieridae</taxon>
        <taxon>Pierinae</taxon>
        <taxon>Leptosia</taxon>
    </lineage>
</organism>
<evidence type="ECO:0000256" key="24">
    <source>
        <dbReference type="SAM" id="MobiDB-lite"/>
    </source>
</evidence>
<dbReference type="GO" id="GO:0007169">
    <property type="term" value="P:cell surface receptor protein tyrosine kinase signaling pathway"/>
    <property type="evidence" value="ECO:0007669"/>
    <property type="project" value="InterPro"/>
</dbReference>
<dbReference type="Pfam" id="PF00047">
    <property type="entry name" value="ig"/>
    <property type="match status" value="2"/>
</dbReference>
<dbReference type="PRINTS" id="PR01832">
    <property type="entry name" value="VEGFRECEPTOR"/>
</dbReference>
<evidence type="ECO:0000256" key="7">
    <source>
        <dbReference type="ARBA" id="ARBA00022692"/>
    </source>
</evidence>
<evidence type="ECO:0000256" key="21">
    <source>
        <dbReference type="PIRSR" id="PIRSR000615-3"/>
    </source>
</evidence>
<dbReference type="InterPro" id="IPR013783">
    <property type="entry name" value="Ig-like_fold"/>
</dbReference>
<feature type="domain" description="Ig-like" evidence="28">
    <location>
        <begin position="424"/>
        <end position="518"/>
    </location>
</feature>
<dbReference type="InterPro" id="IPR003598">
    <property type="entry name" value="Ig_sub2"/>
</dbReference>
<dbReference type="GO" id="GO:0005524">
    <property type="term" value="F:ATP binding"/>
    <property type="evidence" value="ECO:0007669"/>
    <property type="project" value="UniProtKB-UniRule"/>
</dbReference>
<dbReference type="GO" id="GO:0005886">
    <property type="term" value="C:plasma membrane"/>
    <property type="evidence" value="ECO:0007669"/>
    <property type="project" value="UniProtKB-SubCell"/>
</dbReference>
<dbReference type="GO" id="GO:0004714">
    <property type="term" value="F:transmembrane receptor protein tyrosine kinase activity"/>
    <property type="evidence" value="ECO:0007669"/>
    <property type="project" value="UniProtKB-EC"/>
</dbReference>
<evidence type="ECO:0000256" key="3">
    <source>
        <dbReference type="ARBA" id="ARBA00022473"/>
    </source>
</evidence>
<keyword evidence="30" id="KW-1185">Reference proteome</keyword>
<feature type="compositionally biased region" description="Polar residues" evidence="24">
    <location>
        <begin position="934"/>
        <end position="957"/>
    </location>
</feature>
<dbReference type="Gene3D" id="2.60.40.10">
    <property type="entry name" value="Immunoglobulins"/>
    <property type="match status" value="7"/>
</dbReference>
<evidence type="ECO:0000256" key="4">
    <source>
        <dbReference type="ARBA" id="ARBA00022475"/>
    </source>
</evidence>
<evidence type="ECO:0000256" key="10">
    <source>
        <dbReference type="ARBA" id="ARBA00022840"/>
    </source>
</evidence>
<feature type="binding site" evidence="20">
    <location>
        <position position="1022"/>
    </location>
    <ligand>
        <name>ATP</name>
        <dbReference type="ChEBI" id="CHEBI:30616"/>
    </ligand>
</feature>
<dbReference type="SUPFAM" id="SSF48726">
    <property type="entry name" value="Immunoglobulin"/>
    <property type="match status" value="5"/>
</dbReference>
<dbReference type="Pfam" id="PF13927">
    <property type="entry name" value="Ig_3"/>
    <property type="match status" value="1"/>
</dbReference>
<dbReference type="InterPro" id="IPR050122">
    <property type="entry name" value="RTK"/>
</dbReference>
<evidence type="ECO:0000256" key="17">
    <source>
        <dbReference type="ARBA" id="ARBA00023319"/>
    </source>
</evidence>
<dbReference type="InterPro" id="IPR001245">
    <property type="entry name" value="Ser-Thr/Tyr_kinase_cat_dom"/>
</dbReference>
<accession>A0AAV1JSJ2</accession>
<comment type="catalytic activity">
    <reaction evidence="18">
        <text>L-tyrosyl-[protein] + ATP = O-phospho-L-tyrosyl-[protein] + ADP + H(+)</text>
        <dbReference type="Rhea" id="RHEA:10596"/>
        <dbReference type="Rhea" id="RHEA-COMP:10136"/>
        <dbReference type="Rhea" id="RHEA-COMP:20101"/>
        <dbReference type="ChEBI" id="CHEBI:15378"/>
        <dbReference type="ChEBI" id="CHEBI:30616"/>
        <dbReference type="ChEBI" id="CHEBI:46858"/>
        <dbReference type="ChEBI" id="CHEBI:61978"/>
        <dbReference type="ChEBI" id="CHEBI:456216"/>
        <dbReference type="EC" id="2.7.10.1"/>
    </reaction>
</comment>
<dbReference type="PROSITE" id="PS50011">
    <property type="entry name" value="PROTEIN_KINASE_DOM"/>
    <property type="match status" value="1"/>
</dbReference>
<evidence type="ECO:0000256" key="15">
    <source>
        <dbReference type="ARBA" id="ARBA00023170"/>
    </source>
</evidence>
<dbReference type="EMBL" id="CAVLEF010000132">
    <property type="protein sequence ID" value="CAK1551856.1"/>
    <property type="molecule type" value="Genomic_DNA"/>
</dbReference>
<evidence type="ECO:0000256" key="6">
    <source>
        <dbReference type="ARBA" id="ARBA00022679"/>
    </source>
</evidence>
<keyword evidence="10 20" id="KW-0067">ATP-binding</keyword>
<dbReference type="InterPro" id="IPR001824">
    <property type="entry name" value="Tyr_kinase_rcpt_3_CS"/>
</dbReference>
<evidence type="ECO:0000313" key="29">
    <source>
        <dbReference type="EMBL" id="CAK1551856.1"/>
    </source>
</evidence>
<dbReference type="InterPro" id="IPR003599">
    <property type="entry name" value="Ig_sub"/>
</dbReference>